<proteinExistence type="predicted"/>
<evidence type="ECO:0000313" key="2">
    <source>
        <dbReference type="EMBL" id="EXB94373.1"/>
    </source>
</evidence>
<feature type="region of interest" description="Disordered" evidence="1">
    <location>
        <begin position="59"/>
        <end position="79"/>
    </location>
</feature>
<reference evidence="3" key="1">
    <citation type="submission" date="2013-01" db="EMBL/GenBank/DDBJ databases">
        <title>Draft Genome Sequence of a Mulberry Tree, Morus notabilis C.K. Schneid.</title>
        <authorList>
            <person name="He N."/>
            <person name="Zhao S."/>
        </authorList>
    </citation>
    <scope>NUCLEOTIDE SEQUENCE</scope>
</reference>
<keyword evidence="3" id="KW-1185">Reference proteome</keyword>
<gene>
    <name evidence="2" type="ORF">L484_005968</name>
</gene>
<dbReference type="EMBL" id="KE345147">
    <property type="protein sequence ID" value="EXB94373.1"/>
    <property type="molecule type" value="Genomic_DNA"/>
</dbReference>
<protein>
    <submittedName>
        <fullName evidence="2">Uncharacterized protein</fullName>
    </submittedName>
</protein>
<dbReference type="AlphaFoldDB" id="W9RJU8"/>
<evidence type="ECO:0000256" key="1">
    <source>
        <dbReference type="SAM" id="MobiDB-lite"/>
    </source>
</evidence>
<name>W9RJU8_9ROSA</name>
<evidence type="ECO:0000313" key="3">
    <source>
        <dbReference type="Proteomes" id="UP000030645"/>
    </source>
</evidence>
<organism evidence="2 3">
    <name type="scientific">Morus notabilis</name>
    <dbReference type="NCBI Taxonomy" id="981085"/>
    <lineage>
        <taxon>Eukaryota</taxon>
        <taxon>Viridiplantae</taxon>
        <taxon>Streptophyta</taxon>
        <taxon>Embryophyta</taxon>
        <taxon>Tracheophyta</taxon>
        <taxon>Spermatophyta</taxon>
        <taxon>Magnoliopsida</taxon>
        <taxon>eudicotyledons</taxon>
        <taxon>Gunneridae</taxon>
        <taxon>Pentapetalae</taxon>
        <taxon>rosids</taxon>
        <taxon>fabids</taxon>
        <taxon>Rosales</taxon>
        <taxon>Moraceae</taxon>
        <taxon>Moreae</taxon>
        <taxon>Morus</taxon>
    </lineage>
</organism>
<accession>W9RJU8</accession>
<dbReference type="Proteomes" id="UP000030645">
    <property type="component" value="Unassembled WGS sequence"/>
</dbReference>
<sequence length="114" mass="12657">MRCQGISPKHVTYTIVTTDCDLSSPHRPTNPSPMLSRQPSFVAFPFPVATVAVKDPTIVGPLPTSQPPNHRRCIPSQATPINSGKELRWRATVTEMEVLGSYDKEEEKLSDDRL</sequence>